<dbReference type="RefSeq" id="WP_267162558.1">
    <property type="nucleotide sequence ID" value="NZ_CP112972.1"/>
</dbReference>
<reference evidence="1" key="3">
    <citation type="submission" date="2024-09" db="EMBL/GenBank/DDBJ databases">
        <authorList>
            <person name="Sun Q."/>
        </authorList>
    </citation>
    <scope>NUCLEOTIDE SEQUENCE</scope>
    <source>
        <strain evidence="1">CGMCC 1.12553</strain>
    </source>
</reference>
<gene>
    <name evidence="1" type="ORF">ACFQQG_00030</name>
    <name evidence="2" type="ORF">ACFQQG_18155</name>
</gene>
<dbReference type="EMBL" id="JBHSZI010000001">
    <property type="protein sequence ID" value="MFC7059757.1"/>
    <property type="molecule type" value="Genomic_DNA"/>
</dbReference>
<dbReference type="GeneID" id="76631964"/>
<dbReference type="EMBL" id="JBHSZI010000001">
    <property type="protein sequence ID" value="MFC7056856.1"/>
    <property type="molecule type" value="Genomic_DNA"/>
</dbReference>
<accession>A0ABD5VUM5</accession>
<reference evidence="3" key="2">
    <citation type="journal article" date="2019" name="Int. J. Syst. Evol. Microbiol.">
        <title>The Global Catalogue of Microorganisms (GCM) 10K type strain sequencing project: providing services to taxonomists for standard genome sequencing and annotation.</title>
        <authorList>
            <consortium name="The Broad Institute Genomics Platform"/>
            <consortium name="The Broad Institute Genome Sequencing Center for Infectious Disease"/>
            <person name="Wu L."/>
            <person name="Ma J."/>
        </authorList>
    </citation>
    <scope>NUCLEOTIDE SEQUENCE [LARGE SCALE GENOMIC DNA]</scope>
    <source>
        <strain evidence="3">JCM 30072</strain>
    </source>
</reference>
<organism evidence="1 3">
    <name type="scientific">Halovenus salina</name>
    <dbReference type="NCBI Taxonomy" id="1510225"/>
    <lineage>
        <taxon>Archaea</taxon>
        <taxon>Methanobacteriati</taxon>
        <taxon>Methanobacteriota</taxon>
        <taxon>Stenosarchaea group</taxon>
        <taxon>Halobacteria</taxon>
        <taxon>Halobacteriales</taxon>
        <taxon>Haloarculaceae</taxon>
        <taxon>Halovenus</taxon>
    </lineage>
</organism>
<dbReference type="AlphaFoldDB" id="A0ABD5VUM5"/>
<proteinExistence type="predicted"/>
<evidence type="ECO:0000313" key="1">
    <source>
        <dbReference type="EMBL" id="MFC7056856.1"/>
    </source>
</evidence>
<comment type="caution">
    <text evidence="1">The sequence shown here is derived from an EMBL/GenBank/DDBJ whole genome shotgun (WGS) entry which is preliminary data.</text>
</comment>
<protein>
    <submittedName>
        <fullName evidence="1">Uncharacterized protein</fullName>
    </submittedName>
</protein>
<dbReference type="Proteomes" id="UP001596445">
    <property type="component" value="Unassembled WGS sequence"/>
</dbReference>
<keyword evidence="3" id="KW-1185">Reference proteome</keyword>
<name>A0ABD5VUM5_9EURY</name>
<sequence length="49" mass="5915">MCENDERRYLTYEDTEYILKHVEIDDPMAKLILIKPRLLRGMEQSDTEV</sequence>
<evidence type="ECO:0000313" key="3">
    <source>
        <dbReference type="Proteomes" id="UP001596445"/>
    </source>
</evidence>
<evidence type="ECO:0000313" key="2">
    <source>
        <dbReference type="EMBL" id="MFC7059757.1"/>
    </source>
</evidence>
<reference evidence="1" key="1">
    <citation type="journal article" date="2014" name="Int. J. Syst. Evol. Microbiol.">
        <title>Complete genome sequence of Corynebacterium casei LMG S-19264T (=DSM 44701T), isolated from a smear-ripened cheese.</title>
        <authorList>
            <consortium name="US DOE Joint Genome Institute (JGI-PGF)"/>
            <person name="Walter F."/>
            <person name="Albersmeier A."/>
            <person name="Kalinowski J."/>
            <person name="Ruckert C."/>
        </authorList>
    </citation>
    <scope>NUCLEOTIDE SEQUENCE [LARGE SCALE GENOMIC DNA]</scope>
    <source>
        <strain evidence="1">CGMCC 1.12553</strain>
    </source>
</reference>